<feature type="compositionally biased region" description="Basic and acidic residues" evidence="1">
    <location>
        <begin position="176"/>
        <end position="207"/>
    </location>
</feature>
<feature type="transmembrane region" description="Helical" evidence="2">
    <location>
        <begin position="345"/>
        <end position="364"/>
    </location>
</feature>
<feature type="compositionally biased region" description="Basic and acidic residues" evidence="1">
    <location>
        <begin position="77"/>
        <end position="86"/>
    </location>
</feature>
<feature type="transmembrane region" description="Helical" evidence="2">
    <location>
        <begin position="376"/>
        <end position="397"/>
    </location>
</feature>
<name>A0AAD5B4F5_SILAS</name>
<dbReference type="AlphaFoldDB" id="A0AAD5B4F5"/>
<keyword evidence="4" id="KW-1185">Reference proteome</keyword>
<accession>A0AAD5B4F5</accession>
<comment type="caution">
    <text evidence="3">The sequence shown here is derived from an EMBL/GenBank/DDBJ whole genome shotgun (WGS) entry which is preliminary data.</text>
</comment>
<sequence length="422" mass="47259">MRPKCQRFDCCGDPARITEEGSNCLNRPFFCSIVSHFSPLNRRHHSLEQQERRTDTERIHTHAEMEEEPVSGFHSELSGERGINERLEEEQREPEERTTGRESRTESERQDRWSDKGDGSLADDEDEDDDDIDDDDDGYGRNFAFIPLVKIVTKKDEKQTEGVDVSGVDTCGGDVRGGDTRGGEVRNGDVRGGDTRGGDVRNGDVRNGDVSTNWENTKQTRWSRCECCGEMMSSVVFAVAGAVMFPLLVWGGHDLLPLDVPVVMSAPSRLVYTLRCALFATFPIILGVLVHGVSRLKFSSLNPLFEGKRASRHTLVHMAYVHDSLRLFLLFFLQLAVTSTYLQHHTLKLVPLLTIIFVFGRLIYWPSVCFSSSVRVLGFSLSFLPVLALMGLNLYFISTGEGAVFNVAPPTTAPPPKARWWG</sequence>
<feature type="region of interest" description="Disordered" evidence="1">
    <location>
        <begin position="155"/>
        <end position="212"/>
    </location>
</feature>
<keyword evidence="2" id="KW-0472">Membrane</keyword>
<dbReference type="GO" id="GO:0032588">
    <property type="term" value="C:trans-Golgi network membrane"/>
    <property type="evidence" value="ECO:0007669"/>
    <property type="project" value="TreeGrafter"/>
</dbReference>
<dbReference type="Proteomes" id="UP001205998">
    <property type="component" value="Unassembled WGS sequence"/>
</dbReference>
<feature type="transmembrane region" description="Helical" evidence="2">
    <location>
        <begin position="231"/>
        <end position="250"/>
    </location>
</feature>
<reference evidence="3" key="1">
    <citation type="submission" date="2018-07" db="EMBL/GenBank/DDBJ databases">
        <title>Comparative genomics of catfishes provides insights into carnivory and benthic adaptation.</title>
        <authorList>
            <person name="Zhang Y."/>
            <person name="Wang D."/>
            <person name="Peng Z."/>
            <person name="Zheng S."/>
            <person name="Shao F."/>
            <person name="Tao W."/>
        </authorList>
    </citation>
    <scope>NUCLEOTIDE SEQUENCE</scope>
    <source>
        <strain evidence="3">Chongqing</strain>
    </source>
</reference>
<evidence type="ECO:0000256" key="2">
    <source>
        <dbReference type="SAM" id="Phobius"/>
    </source>
</evidence>
<dbReference type="GO" id="GO:0005765">
    <property type="term" value="C:lysosomal membrane"/>
    <property type="evidence" value="ECO:0007669"/>
    <property type="project" value="TreeGrafter"/>
</dbReference>
<gene>
    <name evidence="3" type="ORF">C0J50_12877</name>
</gene>
<protein>
    <submittedName>
        <fullName evidence="3">Transmembrane protein 79</fullName>
    </submittedName>
</protein>
<proteinExistence type="predicted"/>
<evidence type="ECO:0000313" key="4">
    <source>
        <dbReference type="Proteomes" id="UP001205998"/>
    </source>
</evidence>
<organism evidence="3 4">
    <name type="scientific">Silurus asotus</name>
    <name type="common">Amur catfish</name>
    <name type="synonym">Parasilurus asotus</name>
    <dbReference type="NCBI Taxonomy" id="30991"/>
    <lineage>
        <taxon>Eukaryota</taxon>
        <taxon>Metazoa</taxon>
        <taxon>Chordata</taxon>
        <taxon>Craniata</taxon>
        <taxon>Vertebrata</taxon>
        <taxon>Euteleostomi</taxon>
        <taxon>Actinopterygii</taxon>
        <taxon>Neopterygii</taxon>
        <taxon>Teleostei</taxon>
        <taxon>Ostariophysi</taxon>
        <taxon>Siluriformes</taxon>
        <taxon>Siluridae</taxon>
        <taxon>Silurus</taxon>
    </lineage>
</organism>
<feature type="compositionally biased region" description="Acidic residues" evidence="1">
    <location>
        <begin position="121"/>
        <end position="137"/>
    </location>
</feature>
<keyword evidence="2" id="KW-1133">Transmembrane helix</keyword>
<keyword evidence="2 3" id="KW-0812">Transmembrane</keyword>
<feature type="transmembrane region" description="Helical" evidence="2">
    <location>
        <begin position="270"/>
        <end position="293"/>
    </location>
</feature>
<feature type="compositionally biased region" description="Basic and acidic residues" evidence="1">
    <location>
        <begin position="94"/>
        <end position="118"/>
    </location>
</feature>
<evidence type="ECO:0000256" key="1">
    <source>
        <dbReference type="SAM" id="MobiDB-lite"/>
    </source>
</evidence>
<dbReference type="GO" id="GO:0045055">
    <property type="term" value="P:regulated exocytosis"/>
    <property type="evidence" value="ECO:0007669"/>
    <property type="project" value="TreeGrafter"/>
</dbReference>
<feature type="region of interest" description="Disordered" evidence="1">
    <location>
        <begin position="63"/>
        <end position="139"/>
    </location>
</feature>
<dbReference type="PANTHER" id="PTHR31004:SF1">
    <property type="entry name" value="TRANSMEMBRANE PROTEIN 79"/>
    <property type="match status" value="1"/>
</dbReference>
<dbReference type="PANTHER" id="PTHR31004">
    <property type="entry name" value="TRANSMEMBRANE PROTEIN 79"/>
    <property type="match status" value="1"/>
</dbReference>
<evidence type="ECO:0000313" key="3">
    <source>
        <dbReference type="EMBL" id="KAI5627570.1"/>
    </source>
</evidence>
<dbReference type="EMBL" id="MU550258">
    <property type="protein sequence ID" value="KAI5627570.1"/>
    <property type="molecule type" value="Genomic_DNA"/>
</dbReference>